<evidence type="ECO:0000313" key="4">
    <source>
        <dbReference type="Proteomes" id="UP001367316"/>
    </source>
</evidence>
<accession>A0ABR1N9W4</accession>
<feature type="compositionally biased region" description="Basic residues" evidence="1">
    <location>
        <begin position="27"/>
        <end position="36"/>
    </location>
</feature>
<comment type="caution">
    <text evidence="3">The sequence shown here is derived from an EMBL/GenBank/DDBJ whole genome shotgun (WGS) entry which is preliminary data.</text>
</comment>
<organism evidence="3 4">
    <name type="scientific">Phyllosticta paracitricarpa</name>
    <dbReference type="NCBI Taxonomy" id="2016321"/>
    <lineage>
        <taxon>Eukaryota</taxon>
        <taxon>Fungi</taxon>
        <taxon>Dikarya</taxon>
        <taxon>Ascomycota</taxon>
        <taxon>Pezizomycotina</taxon>
        <taxon>Dothideomycetes</taxon>
        <taxon>Dothideomycetes incertae sedis</taxon>
        <taxon>Botryosphaeriales</taxon>
        <taxon>Phyllostictaceae</taxon>
        <taxon>Phyllosticta</taxon>
    </lineage>
</organism>
<feature type="transmembrane region" description="Helical" evidence="2">
    <location>
        <begin position="125"/>
        <end position="143"/>
    </location>
</feature>
<sequence length="209" mass="23171">MTHLNSTPNATGSAKRSINRPKSSMPNRRRRPHGRLAGRAFGHGGGGRQSPKRVQRRSTLFQPHVPRCTMHALSRSLSRARPGPHNQPHSHRPVTPCAQVWEMVCWGRAERPAPNVRCRRQFRTYLSQVFGGESVGTAAALFISPTTVARPLACIVSSAFILLLLSFLLALVFLCLADCAAYELTSSFTLFVVYPSRSFAVACFCRLER</sequence>
<keyword evidence="2" id="KW-0472">Membrane</keyword>
<keyword evidence="2" id="KW-0812">Transmembrane</keyword>
<gene>
    <name evidence="3" type="ORF">JOL62DRAFT_54273</name>
</gene>
<dbReference type="Proteomes" id="UP001367316">
    <property type="component" value="Unassembled WGS sequence"/>
</dbReference>
<keyword evidence="2" id="KW-1133">Transmembrane helix</keyword>
<dbReference type="EMBL" id="JBBPBF010000012">
    <property type="protein sequence ID" value="KAK7611970.1"/>
    <property type="molecule type" value="Genomic_DNA"/>
</dbReference>
<feature type="transmembrane region" description="Helical" evidence="2">
    <location>
        <begin position="155"/>
        <end position="177"/>
    </location>
</feature>
<keyword evidence="4" id="KW-1185">Reference proteome</keyword>
<name>A0ABR1N9W4_9PEZI</name>
<reference evidence="3 4" key="1">
    <citation type="submission" date="2024-04" db="EMBL/GenBank/DDBJ databases">
        <title>Phyllosticta paracitricarpa is synonymous to the EU quarantine fungus P. citricarpa based on phylogenomic analyses.</title>
        <authorList>
            <consortium name="Lawrence Berkeley National Laboratory"/>
            <person name="Van ingen-buijs V.A."/>
            <person name="Van westerhoven A.C."/>
            <person name="Haridas S."/>
            <person name="Skiadas P."/>
            <person name="Martin F."/>
            <person name="Groenewald J.Z."/>
            <person name="Crous P.W."/>
            <person name="Seidl M.F."/>
        </authorList>
    </citation>
    <scope>NUCLEOTIDE SEQUENCE [LARGE SCALE GENOMIC DNA]</scope>
    <source>
        <strain evidence="3 4">CBS 141358</strain>
    </source>
</reference>
<evidence type="ECO:0000256" key="1">
    <source>
        <dbReference type="SAM" id="MobiDB-lite"/>
    </source>
</evidence>
<evidence type="ECO:0000256" key="2">
    <source>
        <dbReference type="SAM" id="Phobius"/>
    </source>
</evidence>
<feature type="region of interest" description="Disordered" evidence="1">
    <location>
        <begin position="1"/>
        <end position="61"/>
    </location>
</feature>
<protein>
    <submittedName>
        <fullName evidence="3">Uncharacterized protein</fullName>
    </submittedName>
</protein>
<feature type="compositionally biased region" description="Polar residues" evidence="1">
    <location>
        <begin position="1"/>
        <end position="26"/>
    </location>
</feature>
<proteinExistence type="predicted"/>
<evidence type="ECO:0000313" key="3">
    <source>
        <dbReference type="EMBL" id="KAK7611970.1"/>
    </source>
</evidence>